<dbReference type="AlphaFoldDB" id="A0A7J7NSI2"/>
<evidence type="ECO:0000313" key="11">
    <source>
        <dbReference type="EMBL" id="KAF6170053.1"/>
    </source>
</evidence>
<sequence>MAITSYLITLFLLSLSLSSHSCLATCHVDDETGLLVFKLGIKSDPSGILSSWKRGTDCCTWNGVDCDATNKRVSSLSIYGQANDPNKYLSGTISTSLGKLVYLWGVYFLNTRNISGPFPKFLFSLPELRYVYIENNKLSGPLPINIGKLSGLQALSLEGNRFTGVIPSSILQLAQLTQLKLGKNLLSGPIPTGIGRLKNVTFLSLEHNQLSGKIPDVFSSFSDLMYLELSYNKLSGAIPLSISTLAPTLAFLKLGHNALTGNIPSYLGNFTKLDTLDLSSNFLTGIVPKTFKNLTKIFNLNLARNNFVDPFPEMFVRGIESLDLSYNNFNLIKIPKWVATSPIIYSLKLAGCGIKMRLDEFKPTKTYYYDYIDLSDNKISGSPITLLNRTDFLVGFWMSGNMLRFNMSSLIIPKMSQQLDLSRNLIIGNVPVSVVGLKKLNVSHNHLCGRLPVTKFPVEAFAWNDCLCGAPLIPCKF</sequence>
<name>A0A7J7NSI2_9MAGN</name>
<evidence type="ECO:0000256" key="8">
    <source>
        <dbReference type="ARBA" id="ARBA00038043"/>
    </source>
</evidence>
<accession>A0A7J7NSI2</accession>
<dbReference type="SUPFAM" id="SSF52058">
    <property type="entry name" value="L domain-like"/>
    <property type="match status" value="1"/>
</dbReference>
<dbReference type="GO" id="GO:0016020">
    <property type="term" value="C:membrane"/>
    <property type="evidence" value="ECO:0007669"/>
    <property type="project" value="UniProtKB-SubCell"/>
</dbReference>
<evidence type="ECO:0000256" key="6">
    <source>
        <dbReference type="ARBA" id="ARBA00022989"/>
    </source>
</evidence>
<comment type="subcellular location">
    <subcellularLocation>
        <location evidence="2">Cell envelope</location>
    </subcellularLocation>
    <subcellularLocation>
        <location evidence="1">Membrane</location>
        <topology evidence="1">Single-pass membrane protein</topology>
    </subcellularLocation>
</comment>
<dbReference type="EMBL" id="JACGCM010000620">
    <property type="protein sequence ID" value="KAF6170053.1"/>
    <property type="molecule type" value="Genomic_DNA"/>
</dbReference>
<dbReference type="Proteomes" id="UP000541444">
    <property type="component" value="Unassembled WGS sequence"/>
</dbReference>
<proteinExistence type="inferred from homology"/>
<keyword evidence="6" id="KW-1133">Transmembrane helix</keyword>
<keyword evidence="4" id="KW-0812">Transmembrane</keyword>
<organism evidence="11 12">
    <name type="scientific">Kingdonia uniflora</name>
    <dbReference type="NCBI Taxonomy" id="39325"/>
    <lineage>
        <taxon>Eukaryota</taxon>
        <taxon>Viridiplantae</taxon>
        <taxon>Streptophyta</taxon>
        <taxon>Embryophyta</taxon>
        <taxon>Tracheophyta</taxon>
        <taxon>Spermatophyta</taxon>
        <taxon>Magnoliopsida</taxon>
        <taxon>Ranunculales</taxon>
        <taxon>Circaeasteraceae</taxon>
        <taxon>Kingdonia</taxon>
    </lineage>
</organism>
<dbReference type="SMART" id="SM00369">
    <property type="entry name" value="LRR_TYP"/>
    <property type="match status" value="4"/>
</dbReference>
<dbReference type="Gene3D" id="3.80.10.10">
    <property type="entry name" value="Ribonuclease Inhibitor"/>
    <property type="match status" value="2"/>
</dbReference>
<reference evidence="11 12" key="1">
    <citation type="journal article" date="2020" name="IScience">
        <title>Genome Sequencing of the Endangered Kingdonia uniflora (Circaeasteraceae, Ranunculales) Reveals Potential Mechanisms of Evolutionary Specialization.</title>
        <authorList>
            <person name="Sun Y."/>
            <person name="Deng T."/>
            <person name="Zhang A."/>
            <person name="Moore M.J."/>
            <person name="Landis J.B."/>
            <person name="Lin N."/>
            <person name="Zhang H."/>
            <person name="Zhang X."/>
            <person name="Huang J."/>
            <person name="Zhang X."/>
            <person name="Sun H."/>
            <person name="Wang H."/>
        </authorList>
    </citation>
    <scope>NUCLEOTIDE SEQUENCE [LARGE SCALE GENOMIC DNA]</scope>
    <source>
        <strain evidence="11">TB1705</strain>
        <tissue evidence="11">Leaf</tissue>
    </source>
</reference>
<keyword evidence="9" id="KW-0732">Signal</keyword>
<evidence type="ECO:0000256" key="2">
    <source>
        <dbReference type="ARBA" id="ARBA00004196"/>
    </source>
</evidence>
<evidence type="ECO:0000259" key="10">
    <source>
        <dbReference type="Pfam" id="PF08263"/>
    </source>
</evidence>
<feature type="signal peptide" evidence="9">
    <location>
        <begin position="1"/>
        <end position="24"/>
    </location>
</feature>
<evidence type="ECO:0000256" key="3">
    <source>
        <dbReference type="ARBA" id="ARBA00022614"/>
    </source>
</evidence>
<feature type="chain" id="PRO_5029733975" description="Leucine-rich repeat-containing N-terminal plant-type domain-containing protein" evidence="9">
    <location>
        <begin position="25"/>
        <end position="477"/>
    </location>
</feature>
<dbReference type="Pfam" id="PF13855">
    <property type="entry name" value="LRR_8"/>
    <property type="match status" value="2"/>
</dbReference>
<comment type="caution">
    <text evidence="11">The sequence shown here is derived from an EMBL/GenBank/DDBJ whole genome shotgun (WGS) entry which is preliminary data.</text>
</comment>
<dbReference type="InterPro" id="IPR051848">
    <property type="entry name" value="PGIP"/>
</dbReference>
<dbReference type="InterPro" id="IPR013210">
    <property type="entry name" value="LRR_N_plant-typ"/>
</dbReference>
<protein>
    <recommendedName>
        <fullName evidence="10">Leucine-rich repeat-containing N-terminal plant-type domain-containing protein</fullName>
    </recommendedName>
</protein>
<keyword evidence="12" id="KW-1185">Reference proteome</keyword>
<dbReference type="OrthoDB" id="676979at2759"/>
<keyword evidence="3" id="KW-0433">Leucine-rich repeat</keyword>
<dbReference type="InterPro" id="IPR003591">
    <property type="entry name" value="Leu-rich_rpt_typical-subtyp"/>
</dbReference>
<feature type="domain" description="Leucine-rich repeat-containing N-terminal plant-type" evidence="10">
    <location>
        <begin position="29"/>
        <end position="67"/>
    </location>
</feature>
<evidence type="ECO:0000256" key="4">
    <source>
        <dbReference type="ARBA" id="ARBA00022692"/>
    </source>
</evidence>
<dbReference type="Pfam" id="PF00560">
    <property type="entry name" value="LRR_1"/>
    <property type="match status" value="2"/>
</dbReference>
<dbReference type="FunFam" id="3.80.10.10:FF:000095">
    <property type="entry name" value="LRR receptor-like serine/threonine-protein kinase GSO1"/>
    <property type="match status" value="1"/>
</dbReference>
<evidence type="ECO:0000256" key="7">
    <source>
        <dbReference type="ARBA" id="ARBA00023136"/>
    </source>
</evidence>
<dbReference type="InterPro" id="IPR001611">
    <property type="entry name" value="Leu-rich_rpt"/>
</dbReference>
<evidence type="ECO:0000256" key="9">
    <source>
        <dbReference type="SAM" id="SignalP"/>
    </source>
</evidence>
<keyword evidence="5" id="KW-0677">Repeat</keyword>
<evidence type="ECO:0000256" key="5">
    <source>
        <dbReference type="ARBA" id="ARBA00022737"/>
    </source>
</evidence>
<dbReference type="PANTHER" id="PTHR48059:SF19">
    <property type="entry name" value="RECEPTOR-LIKE PROTEIN KINASE 5"/>
    <property type="match status" value="1"/>
</dbReference>
<keyword evidence="7" id="KW-0472">Membrane</keyword>
<dbReference type="PANTHER" id="PTHR48059">
    <property type="entry name" value="POLYGALACTURONASE INHIBITOR 1"/>
    <property type="match status" value="1"/>
</dbReference>
<gene>
    <name evidence="11" type="ORF">GIB67_042858</name>
</gene>
<dbReference type="InterPro" id="IPR032675">
    <property type="entry name" value="LRR_dom_sf"/>
</dbReference>
<comment type="similarity">
    <text evidence="8">Belongs to the polygalacturonase-inhibiting protein family.</text>
</comment>
<evidence type="ECO:0000256" key="1">
    <source>
        <dbReference type="ARBA" id="ARBA00004167"/>
    </source>
</evidence>
<dbReference type="Pfam" id="PF08263">
    <property type="entry name" value="LRRNT_2"/>
    <property type="match status" value="1"/>
</dbReference>
<evidence type="ECO:0000313" key="12">
    <source>
        <dbReference type="Proteomes" id="UP000541444"/>
    </source>
</evidence>